<dbReference type="EMBL" id="KN822948">
    <property type="protein sequence ID" value="KIO33467.1"/>
    <property type="molecule type" value="Genomic_DNA"/>
</dbReference>
<evidence type="ECO:0000313" key="2">
    <source>
        <dbReference type="EMBL" id="KIO33467.1"/>
    </source>
</evidence>
<keyword evidence="3" id="KW-1185">Reference proteome</keyword>
<accession>A0A0C3MIG0</accession>
<gene>
    <name evidence="2" type="ORF">M407DRAFT_192349</name>
</gene>
<name>A0A0C3MIG0_9AGAM</name>
<feature type="region of interest" description="Disordered" evidence="1">
    <location>
        <begin position="1"/>
        <end position="21"/>
    </location>
</feature>
<reference evidence="2 3" key="1">
    <citation type="submission" date="2014-04" db="EMBL/GenBank/DDBJ databases">
        <authorList>
            <consortium name="DOE Joint Genome Institute"/>
            <person name="Kuo A."/>
            <person name="Girlanda M."/>
            <person name="Perotto S."/>
            <person name="Kohler A."/>
            <person name="Nagy L.G."/>
            <person name="Floudas D."/>
            <person name="Copeland A."/>
            <person name="Barry K.W."/>
            <person name="Cichocki N."/>
            <person name="Veneault-Fourrey C."/>
            <person name="LaButti K."/>
            <person name="Lindquist E.A."/>
            <person name="Lipzen A."/>
            <person name="Lundell T."/>
            <person name="Morin E."/>
            <person name="Murat C."/>
            <person name="Sun H."/>
            <person name="Tunlid A."/>
            <person name="Henrissat B."/>
            <person name="Grigoriev I.V."/>
            <person name="Hibbett D.S."/>
            <person name="Martin F."/>
            <person name="Nordberg H.P."/>
            <person name="Cantor M.N."/>
            <person name="Hua S.X."/>
        </authorList>
    </citation>
    <scope>NUCLEOTIDE SEQUENCE [LARGE SCALE GENOMIC DNA]</scope>
    <source>
        <strain evidence="2 3">MUT 4182</strain>
    </source>
</reference>
<organism evidence="2 3">
    <name type="scientific">Tulasnella calospora MUT 4182</name>
    <dbReference type="NCBI Taxonomy" id="1051891"/>
    <lineage>
        <taxon>Eukaryota</taxon>
        <taxon>Fungi</taxon>
        <taxon>Dikarya</taxon>
        <taxon>Basidiomycota</taxon>
        <taxon>Agaricomycotina</taxon>
        <taxon>Agaricomycetes</taxon>
        <taxon>Cantharellales</taxon>
        <taxon>Tulasnellaceae</taxon>
        <taxon>Tulasnella</taxon>
    </lineage>
</organism>
<dbReference type="OrthoDB" id="3265743at2759"/>
<reference evidence="3" key="2">
    <citation type="submission" date="2015-01" db="EMBL/GenBank/DDBJ databases">
        <title>Evolutionary Origins and Diversification of the Mycorrhizal Mutualists.</title>
        <authorList>
            <consortium name="DOE Joint Genome Institute"/>
            <consortium name="Mycorrhizal Genomics Consortium"/>
            <person name="Kohler A."/>
            <person name="Kuo A."/>
            <person name="Nagy L.G."/>
            <person name="Floudas D."/>
            <person name="Copeland A."/>
            <person name="Barry K.W."/>
            <person name="Cichocki N."/>
            <person name="Veneault-Fourrey C."/>
            <person name="LaButti K."/>
            <person name="Lindquist E.A."/>
            <person name="Lipzen A."/>
            <person name="Lundell T."/>
            <person name="Morin E."/>
            <person name="Murat C."/>
            <person name="Riley R."/>
            <person name="Ohm R."/>
            <person name="Sun H."/>
            <person name="Tunlid A."/>
            <person name="Henrissat B."/>
            <person name="Grigoriev I.V."/>
            <person name="Hibbett D.S."/>
            <person name="Martin F."/>
        </authorList>
    </citation>
    <scope>NUCLEOTIDE SEQUENCE [LARGE SCALE GENOMIC DNA]</scope>
    <source>
        <strain evidence="3">MUT 4182</strain>
    </source>
</reference>
<dbReference type="AlphaFoldDB" id="A0A0C3MIG0"/>
<evidence type="ECO:0000256" key="1">
    <source>
        <dbReference type="SAM" id="MobiDB-lite"/>
    </source>
</evidence>
<protein>
    <submittedName>
        <fullName evidence="2">Uncharacterized protein</fullName>
    </submittedName>
</protein>
<sequence>MASSNVNIGARSPKSTKSKDSGNGICITSVSVVKKGHPTAIKYSWAFHDKSPDHFAVLIKDVASKNIWVLDGKVSTRGHGSGYKGKDSVGISVLEHYPGKYVLLLVDIRDHDNVFATSKDFDIKKSYF</sequence>
<evidence type="ECO:0000313" key="3">
    <source>
        <dbReference type="Proteomes" id="UP000054248"/>
    </source>
</evidence>
<dbReference type="HOGENOM" id="CLU_130037_1_0_1"/>
<proteinExistence type="predicted"/>
<dbReference type="Proteomes" id="UP000054248">
    <property type="component" value="Unassembled WGS sequence"/>
</dbReference>